<dbReference type="PRINTS" id="PR00702">
    <property type="entry name" value="ACRIFLAVINRP"/>
</dbReference>
<dbReference type="eggNOG" id="COG0342">
    <property type="taxonomic scope" value="Bacteria"/>
</dbReference>
<feature type="transmembrane region" description="Helical" evidence="9">
    <location>
        <begin position="512"/>
        <end position="530"/>
    </location>
</feature>
<evidence type="ECO:0000256" key="5">
    <source>
        <dbReference type="ARBA" id="ARBA00022927"/>
    </source>
</evidence>
<dbReference type="InterPro" id="IPR005791">
    <property type="entry name" value="SecD"/>
</dbReference>
<keyword evidence="15" id="KW-1185">Reference proteome</keyword>
<feature type="transmembrane region" description="Helical" evidence="9">
    <location>
        <begin position="463"/>
        <end position="484"/>
    </location>
</feature>
<dbReference type="InterPro" id="IPR048634">
    <property type="entry name" value="SecD_SecF_C"/>
</dbReference>
<dbReference type="GO" id="GO:0006605">
    <property type="term" value="P:protein targeting"/>
    <property type="evidence" value="ECO:0007669"/>
    <property type="project" value="UniProtKB-UniRule"/>
</dbReference>
<feature type="region of interest" description="Disordered" evidence="10">
    <location>
        <begin position="593"/>
        <end position="612"/>
    </location>
</feature>
<protein>
    <recommendedName>
        <fullName evidence="9">Protein translocase subunit SecD</fullName>
    </recommendedName>
</protein>
<keyword evidence="5 9" id="KW-0653">Protein transport</keyword>
<feature type="compositionally biased region" description="Low complexity" evidence="10">
    <location>
        <begin position="132"/>
        <end position="209"/>
    </location>
</feature>
<feature type="transmembrane region" description="Helical" evidence="9">
    <location>
        <begin position="408"/>
        <end position="426"/>
    </location>
</feature>
<keyword evidence="7 9" id="KW-0811">Translocation</keyword>
<feature type="domain" description="SecDF P1 head subdomain" evidence="13">
    <location>
        <begin position="273"/>
        <end position="387"/>
    </location>
</feature>
<feature type="transmembrane region" description="Helical" evidence="9">
    <location>
        <begin position="433"/>
        <end position="457"/>
    </location>
</feature>
<keyword evidence="2 9" id="KW-0813">Transport</keyword>
<comment type="subunit">
    <text evidence="9">Forms a complex with SecF. Part of the essential Sec protein translocation apparatus which comprises SecA, SecYEG and auxiliary proteins SecDF. Other proteins may also be involved.</text>
</comment>
<evidence type="ECO:0000259" key="13">
    <source>
        <dbReference type="Pfam" id="PF22599"/>
    </source>
</evidence>
<gene>
    <name evidence="9" type="primary">secD</name>
    <name evidence="14" type="ORF">N801_02120</name>
</gene>
<keyword evidence="4 9" id="KW-0812">Transmembrane</keyword>
<dbReference type="GO" id="GO:0005886">
    <property type="term" value="C:plasma membrane"/>
    <property type="evidence" value="ECO:0007669"/>
    <property type="project" value="UniProtKB-SubCell"/>
</dbReference>
<evidence type="ECO:0000256" key="10">
    <source>
        <dbReference type="SAM" id="MobiDB-lite"/>
    </source>
</evidence>
<dbReference type="NCBIfam" id="TIGR01129">
    <property type="entry name" value="secD"/>
    <property type="match status" value="1"/>
</dbReference>
<feature type="transmembrane region" description="Helical" evidence="9">
    <location>
        <begin position="536"/>
        <end position="564"/>
    </location>
</feature>
<keyword evidence="6 9" id="KW-1133">Transmembrane helix</keyword>
<dbReference type="Gene3D" id="3.30.1360.200">
    <property type="match status" value="1"/>
</dbReference>
<reference evidence="14 15" key="1">
    <citation type="submission" date="2013-08" db="EMBL/GenBank/DDBJ databases">
        <title>The genome sequence of Knoellia aerolata.</title>
        <authorList>
            <person name="Zhu W."/>
            <person name="Wang G."/>
        </authorList>
    </citation>
    <scope>NUCLEOTIDE SEQUENCE [LARGE SCALE GENOMIC DNA]</scope>
    <source>
        <strain evidence="14 15">DSM 18566</strain>
    </source>
</reference>
<evidence type="ECO:0000256" key="1">
    <source>
        <dbReference type="ARBA" id="ARBA00004651"/>
    </source>
</evidence>
<dbReference type="Pfam" id="PF02355">
    <property type="entry name" value="SecD_SecF_C"/>
    <property type="match status" value="1"/>
</dbReference>
<evidence type="ECO:0000256" key="8">
    <source>
        <dbReference type="ARBA" id="ARBA00023136"/>
    </source>
</evidence>
<keyword evidence="8 9" id="KW-0472">Membrane</keyword>
<evidence type="ECO:0000256" key="9">
    <source>
        <dbReference type="HAMAP-Rule" id="MF_01463"/>
    </source>
</evidence>
<dbReference type="InterPro" id="IPR055344">
    <property type="entry name" value="SecD_SecF_C_bact"/>
</dbReference>
<dbReference type="InterPro" id="IPR054384">
    <property type="entry name" value="SecDF_P1_head"/>
</dbReference>
<comment type="caution">
    <text evidence="9">Lacks conserved residue(s) required for the propagation of feature annotation.</text>
</comment>
<name>A0A0A0JUY1_9MICO</name>
<dbReference type="InterPro" id="IPR048631">
    <property type="entry name" value="SecD_1st"/>
</dbReference>
<dbReference type="OrthoDB" id="5240379at2"/>
<evidence type="ECO:0000256" key="6">
    <source>
        <dbReference type="ARBA" id="ARBA00022989"/>
    </source>
</evidence>
<dbReference type="Pfam" id="PF21760">
    <property type="entry name" value="SecD_1st"/>
    <property type="match status" value="1"/>
</dbReference>
<dbReference type="Pfam" id="PF22599">
    <property type="entry name" value="SecDF_P1_head"/>
    <property type="match status" value="1"/>
</dbReference>
<dbReference type="GO" id="GO:0015450">
    <property type="term" value="F:protein-transporting ATPase activity"/>
    <property type="evidence" value="ECO:0007669"/>
    <property type="project" value="InterPro"/>
</dbReference>
<comment type="caution">
    <text evidence="14">The sequence shown here is derived from an EMBL/GenBank/DDBJ whole genome shotgun (WGS) entry which is preliminary data.</text>
</comment>
<dbReference type="Gene3D" id="1.20.1640.10">
    <property type="entry name" value="Multidrug efflux transporter AcrB transmembrane domain"/>
    <property type="match status" value="1"/>
</dbReference>
<evidence type="ECO:0000259" key="12">
    <source>
        <dbReference type="Pfam" id="PF21760"/>
    </source>
</evidence>
<feature type="region of interest" description="Disordered" evidence="10">
    <location>
        <begin position="98"/>
        <end position="117"/>
    </location>
</feature>
<feature type="compositionally biased region" description="Pro residues" evidence="10">
    <location>
        <begin position="210"/>
        <end position="220"/>
    </location>
</feature>
<dbReference type="GO" id="GO:0065002">
    <property type="term" value="P:intracellular protein transmembrane transport"/>
    <property type="evidence" value="ECO:0007669"/>
    <property type="project" value="UniProtKB-UniRule"/>
</dbReference>
<feature type="domain" description="Protein translocase subunit SecDF P1" evidence="12">
    <location>
        <begin position="71"/>
        <end position="126"/>
    </location>
</feature>
<evidence type="ECO:0000256" key="4">
    <source>
        <dbReference type="ARBA" id="ARBA00022692"/>
    </source>
</evidence>
<feature type="domain" description="Protein export membrane protein SecD/SecF C-terminal" evidence="11">
    <location>
        <begin position="391"/>
        <end position="563"/>
    </location>
</feature>
<dbReference type="SUPFAM" id="SSF82866">
    <property type="entry name" value="Multidrug efflux transporter AcrB transmembrane domain"/>
    <property type="match status" value="1"/>
</dbReference>
<dbReference type="NCBIfam" id="TIGR00916">
    <property type="entry name" value="2A0604s01"/>
    <property type="match status" value="1"/>
</dbReference>
<proteinExistence type="inferred from homology"/>
<accession>A0A0A0JUY1</accession>
<evidence type="ECO:0000313" key="14">
    <source>
        <dbReference type="EMBL" id="KGN41220.1"/>
    </source>
</evidence>
<dbReference type="STRING" id="1385519.N801_02120"/>
<organism evidence="14 15">
    <name type="scientific">Knoellia aerolata DSM 18566</name>
    <dbReference type="NCBI Taxonomy" id="1385519"/>
    <lineage>
        <taxon>Bacteria</taxon>
        <taxon>Bacillati</taxon>
        <taxon>Actinomycetota</taxon>
        <taxon>Actinomycetes</taxon>
        <taxon>Micrococcales</taxon>
        <taxon>Intrasporangiaceae</taxon>
        <taxon>Knoellia</taxon>
    </lineage>
</organism>
<comment type="subcellular location">
    <subcellularLocation>
        <location evidence="1 9">Cell membrane</location>
        <topology evidence="1 9">Multi-pass membrane protein</topology>
    </subcellularLocation>
</comment>
<dbReference type="InterPro" id="IPR022813">
    <property type="entry name" value="SecD/SecF_arch_bac"/>
</dbReference>
<dbReference type="PANTHER" id="PTHR30081">
    <property type="entry name" value="PROTEIN-EXPORT MEMBRANE PROTEIN SEC"/>
    <property type="match status" value="1"/>
</dbReference>
<keyword evidence="3 9" id="KW-1003">Cell membrane</keyword>
<dbReference type="GO" id="GO:0043952">
    <property type="term" value="P:protein transport by the Sec complex"/>
    <property type="evidence" value="ECO:0007669"/>
    <property type="project" value="UniProtKB-UniRule"/>
</dbReference>
<dbReference type="Proteomes" id="UP000030013">
    <property type="component" value="Unassembled WGS sequence"/>
</dbReference>
<evidence type="ECO:0000256" key="2">
    <source>
        <dbReference type="ARBA" id="ARBA00022448"/>
    </source>
</evidence>
<dbReference type="Gene3D" id="3.30.70.3400">
    <property type="match status" value="1"/>
</dbReference>
<dbReference type="InterPro" id="IPR001036">
    <property type="entry name" value="Acrflvin-R"/>
</dbReference>
<comment type="function">
    <text evidence="9">Part of the Sec protein translocase complex. Interacts with the SecYEG preprotein conducting channel. SecDF uses the proton motive force (PMF) to complete protein translocation after the ATP-dependent function of SecA.</text>
</comment>
<feature type="region of interest" description="Disordered" evidence="10">
    <location>
        <begin position="132"/>
        <end position="232"/>
    </location>
</feature>
<dbReference type="AlphaFoldDB" id="A0A0A0JUY1"/>
<comment type="similarity">
    <text evidence="9">Belongs to the SecD/SecF family. SecD subfamily.</text>
</comment>
<dbReference type="HAMAP" id="MF_01463_B">
    <property type="entry name" value="SecD_B"/>
    <property type="match status" value="1"/>
</dbReference>
<evidence type="ECO:0000256" key="7">
    <source>
        <dbReference type="ARBA" id="ARBA00023010"/>
    </source>
</evidence>
<dbReference type="EMBL" id="AVPL01000021">
    <property type="protein sequence ID" value="KGN41220.1"/>
    <property type="molecule type" value="Genomic_DNA"/>
</dbReference>
<evidence type="ECO:0000259" key="11">
    <source>
        <dbReference type="Pfam" id="PF02355"/>
    </source>
</evidence>
<sequence length="612" mass="63424">MAQMSHAKFARRALAGMAVLALALMGLLVGSNQFGDGSYAPKLGLDLEGGTQIILEPRVTGNREVSPEQIAQARDIIVQRVDAGGVAGAEVTTQGGRNIVVSMPGTPSKSTEDAIRRSSQLQFRPVLAIAAGSPQPAPSVSPSASPSAPASPGASGTATPSVAPSASVPSANPASPSATNNSAIPGALTTGTTSPSPSPSPSASASPSASPSPSPSPSPSGPASTPAGDPFSLEQITPELTAQFTALNCAEEGSLDELVDDPDKPIVTCDADGAAKYILGPVVVSGDKISDASAGYQVGPNGQQTSRVEIQLNLNDEGAKQYADVSKKMVVLQQPQNQLAATLDSRVIVAPSFNEAILDGNASITGGFGIDEARDLAQQLKFGALPISFDLQTREQISPTLGSEQLRYGLYAGIIGLLLVVLYSLAQYRLLGLVTVASILVAGLLTYLAIAILGWSHNYRLDMAGVTGLIVAIGFTADSFIVYFERIRDELREGRSLESAVATGWDRAKRTILIADGVNFLAAIVLYVLASSSVRGFAFTLGLTTLLDILIVFMFTHPLVTLLARLPFFRDGHRFSGLDPQKLGAVKKTSYAGRGRFTTKPPRVAGGEGSAS</sequence>
<evidence type="ECO:0000313" key="15">
    <source>
        <dbReference type="Proteomes" id="UP000030013"/>
    </source>
</evidence>
<dbReference type="PANTHER" id="PTHR30081:SF1">
    <property type="entry name" value="PROTEIN TRANSLOCASE SUBUNIT SECD"/>
    <property type="match status" value="1"/>
</dbReference>
<evidence type="ECO:0000256" key="3">
    <source>
        <dbReference type="ARBA" id="ARBA00022475"/>
    </source>
</evidence>